<evidence type="ECO:0000259" key="3">
    <source>
        <dbReference type="PROSITE" id="PS51186"/>
    </source>
</evidence>
<evidence type="ECO:0000313" key="5">
    <source>
        <dbReference type="Proteomes" id="UP000831113"/>
    </source>
</evidence>
<protein>
    <submittedName>
        <fullName evidence="4">N-acetyltransferase family protein</fullName>
    </submittedName>
</protein>
<keyword evidence="1" id="KW-0808">Transferase</keyword>
<dbReference type="EMBL" id="CP094669">
    <property type="protein sequence ID" value="UOG76362.1"/>
    <property type="molecule type" value="Genomic_DNA"/>
</dbReference>
<sequence length="177" mass="19104">MIILHPLTATHWLEVRNIYEEGIATGNATFTTTAPSWEEWDSSHLPHSRLVAVEADQGGLKHNVLGWAALSPVSGRCVYGGVAEVSVYVAQEARGRGLGRQLLAALITESEANGIWTLQAGVFPENVASITIHLQAGFREVGRRERIGKLHGIWRDTLLLERRSASVGADAAPTCGS</sequence>
<reference evidence="4 5" key="1">
    <citation type="submission" date="2022-03" db="EMBL/GenBank/DDBJ databases">
        <title>Hymenobactersp. isolated from the air.</title>
        <authorList>
            <person name="Won M."/>
            <person name="Kwon S.-W."/>
        </authorList>
    </citation>
    <scope>NUCLEOTIDE SEQUENCE [LARGE SCALE GENOMIC DNA]</scope>
    <source>
        <strain evidence="4 5">KACC 21982</strain>
    </source>
</reference>
<dbReference type="Proteomes" id="UP000831113">
    <property type="component" value="Chromosome"/>
</dbReference>
<organism evidence="4 5">
    <name type="scientific">Hymenobacter tibetensis</name>
    <dbReference type="NCBI Taxonomy" id="497967"/>
    <lineage>
        <taxon>Bacteria</taxon>
        <taxon>Pseudomonadati</taxon>
        <taxon>Bacteroidota</taxon>
        <taxon>Cytophagia</taxon>
        <taxon>Cytophagales</taxon>
        <taxon>Hymenobacteraceae</taxon>
        <taxon>Hymenobacter</taxon>
    </lineage>
</organism>
<name>A0ABY4D2V2_9BACT</name>
<dbReference type="RefSeq" id="WP_243801199.1">
    <property type="nucleotide sequence ID" value="NZ_CP094669.1"/>
</dbReference>
<dbReference type="PANTHER" id="PTHR43072">
    <property type="entry name" value="N-ACETYLTRANSFERASE"/>
    <property type="match status" value="1"/>
</dbReference>
<dbReference type="SUPFAM" id="SSF55729">
    <property type="entry name" value="Acyl-CoA N-acyltransferases (Nat)"/>
    <property type="match status" value="1"/>
</dbReference>
<evidence type="ECO:0000313" key="4">
    <source>
        <dbReference type="EMBL" id="UOG76362.1"/>
    </source>
</evidence>
<accession>A0ABY4D2V2</accession>
<gene>
    <name evidence="4" type="ORF">MTX78_07115</name>
</gene>
<evidence type="ECO:0000256" key="2">
    <source>
        <dbReference type="ARBA" id="ARBA00023315"/>
    </source>
</evidence>
<dbReference type="CDD" id="cd04301">
    <property type="entry name" value="NAT_SF"/>
    <property type="match status" value="1"/>
</dbReference>
<dbReference type="InterPro" id="IPR000182">
    <property type="entry name" value="GNAT_dom"/>
</dbReference>
<dbReference type="PROSITE" id="PS51186">
    <property type="entry name" value="GNAT"/>
    <property type="match status" value="1"/>
</dbReference>
<dbReference type="Gene3D" id="3.40.630.30">
    <property type="match status" value="1"/>
</dbReference>
<proteinExistence type="predicted"/>
<dbReference type="PANTHER" id="PTHR43072:SF23">
    <property type="entry name" value="UPF0039 PROTEIN C11D3.02C"/>
    <property type="match status" value="1"/>
</dbReference>
<keyword evidence="2" id="KW-0012">Acyltransferase</keyword>
<evidence type="ECO:0000256" key="1">
    <source>
        <dbReference type="ARBA" id="ARBA00022679"/>
    </source>
</evidence>
<dbReference type="Pfam" id="PF00583">
    <property type="entry name" value="Acetyltransf_1"/>
    <property type="match status" value="1"/>
</dbReference>
<feature type="domain" description="N-acetyltransferase" evidence="3">
    <location>
        <begin position="2"/>
        <end position="159"/>
    </location>
</feature>
<keyword evidence="5" id="KW-1185">Reference proteome</keyword>
<dbReference type="InterPro" id="IPR016181">
    <property type="entry name" value="Acyl_CoA_acyltransferase"/>
</dbReference>